<evidence type="ECO:0000313" key="1">
    <source>
        <dbReference type="EMBL" id="BBH52935.1"/>
    </source>
</evidence>
<organism evidence="1 2">
    <name type="scientific">Fluviispira sanaruensis</name>
    <dbReference type="NCBI Taxonomy" id="2493639"/>
    <lineage>
        <taxon>Bacteria</taxon>
        <taxon>Pseudomonadati</taxon>
        <taxon>Bdellovibrionota</taxon>
        <taxon>Oligoflexia</taxon>
        <taxon>Silvanigrellales</taxon>
        <taxon>Silvanigrellaceae</taxon>
        <taxon>Fluviispira</taxon>
    </lineage>
</organism>
<evidence type="ECO:0000313" key="2">
    <source>
        <dbReference type="Proteomes" id="UP000291236"/>
    </source>
</evidence>
<dbReference type="EMBL" id="AP019368">
    <property type="protein sequence ID" value="BBH52935.1"/>
    <property type="molecule type" value="Genomic_DNA"/>
</dbReference>
<dbReference type="KEGG" id="sbf:JCM31447_13780"/>
<accession>A0A4P2VU26</accession>
<name>A0A4P2VU26_FLUSA</name>
<dbReference type="OrthoDB" id="5292020at2"/>
<dbReference type="RefSeq" id="WP_130607839.1">
    <property type="nucleotide sequence ID" value="NZ_AP019368.1"/>
</dbReference>
<dbReference type="Proteomes" id="UP000291236">
    <property type="component" value="Chromosome"/>
</dbReference>
<evidence type="ECO:0008006" key="3">
    <source>
        <dbReference type="Google" id="ProtNLM"/>
    </source>
</evidence>
<reference evidence="1 2" key="1">
    <citation type="submission" date="2018-12" db="EMBL/GenBank/DDBJ databases">
        <title>Rubrispira sanarue gen. nov., sp., nov., a member of the order Silvanigrellales, isolated from a brackish lake in Hamamatsu Japan.</title>
        <authorList>
            <person name="Maejima Y."/>
            <person name="Iino T."/>
            <person name="Muraguchi Y."/>
            <person name="Fukuda K."/>
            <person name="Nojiri H."/>
            <person name="Ohkuma M."/>
            <person name="Moriuchi R."/>
            <person name="Dohra H."/>
            <person name="Kimbara K."/>
            <person name="Shintani M."/>
        </authorList>
    </citation>
    <scope>NUCLEOTIDE SEQUENCE [LARGE SCALE GENOMIC DNA]</scope>
    <source>
        <strain evidence="1 2">RF1110005</strain>
    </source>
</reference>
<gene>
    <name evidence="1" type="ORF">JCM31447_13780</name>
</gene>
<proteinExistence type="predicted"/>
<sequence>MNFEKICGVFPSEKKYWPCQQPSRALPFYIRAHLRNLFGGVFSANDLNRRNLPSRLGITIKPFENGDPISAISKNHFIKTQNLLTRTDYGQGRQRVVVLFHCYDNMLYHSEKTLINKGQLAIGITAILEEAHRSLAHSFDIFPIYDNDLFSGALLHNKRLIAADYIYILTDLLFDSTEPFAAAENALQLINYMHLKQCVFFITRDPLEYPIQDNKNITIEELIPWEKNEFSKSSYYFSGNEYQINSKNQINYFKNKAIESKSIVQVINPHDNLSEFIQFIIKNNLRNK</sequence>
<dbReference type="AlphaFoldDB" id="A0A4P2VU26"/>
<keyword evidence="2" id="KW-1185">Reference proteome</keyword>
<protein>
    <recommendedName>
        <fullName evidence="3">DUF58 domain-containing protein</fullName>
    </recommendedName>
</protein>